<dbReference type="EMBL" id="JADIXZ010000001">
    <property type="protein sequence ID" value="MBK6299760.1"/>
    <property type="molecule type" value="Genomic_DNA"/>
</dbReference>
<dbReference type="AlphaFoldDB" id="A0A934X3I1"/>
<evidence type="ECO:0000256" key="1">
    <source>
        <dbReference type="ARBA" id="ARBA00001755"/>
    </source>
</evidence>
<protein>
    <recommendedName>
        <fullName evidence="7 12">Coproporphyrinogen III oxidase</fullName>
        <ecNumber evidence="6 12">1.3.3.15</ecNumber>
    </recommendedName>
</protein>
<organism evidence="15 16">
    <name type="scientific">Candidatus Phosphoribacter hodrii</name>
    <dbReference type="NCBI Taxonomy" id="2953743"/>
    <lineage>
        <taxon>Bacteria</taxon>
        <taxon>Bacillati</taxon>
        <taxon>Actinomycetota</taxon>
        <taxon>Actinomycetes</taxon>
        <taxon>Micrococcales</taxon>
        <taxon>Dermatophilaceae</taxon>
        <taxon>Candidatus Phosphoribacter</taxon>
    </lineage>
</organism>
<proteinExistence type="inferred from homology"/>
<evidence type="ECO:0000256" key="2">
    <source>
        <dbReference type="ARBA" id="ARBA00001974"/>
    </source>
</evidence>
<sequence length="505" mass="52315">MTAYAGLRLLVVGGGITGLAAAWEATGQGAEVLLVEASDRFGGKLRTEHVDGLAIEAGPDSFVAYRPAALTLVRELGMGDEVVEVRGGRTVHLRTDGRLQPIPDGMGLVLPTKLGPFVRTPVLRWRHKARALLDLVLPRRLGASDVAIGDLLRARLGEGIVQRFADPMLGGIYGASVDELSLDAVLPILREHERTHRSLIIASLASGRAARAAAQSTSGSGGTTRGPSSPFRSLATGLGALPDRLVDALTARGADLRRHTRVDALTPEGERTRVRLSDGTEHVVDGVVLAAGAAASADLVEPYAASAAAALRQVRHASTTVVTVAWPESAFATPPTSQGWLEAGDAPVSGVTISSAKWPGRAPAGVVLVRAFVPDRVGRLARGSDGEILDAVTRHVSGILGAHQPPTLTRVTRWVGVMPKYTVGHLDRVAAVDAGLAGQPSWTVAGSALRGVGIPDCIADGRAAVSRVCGSPRATANASPTTTATPTTASPTITARQPTPERTPA</sequence>
<dbReference type="Gene3D" id="3.50.50.60">
    <property type="entry name" value="FAD/NAD(P)-binding domain"/>
    <property type="match status" value="1"/>
</dbReference>
<comment type="pathway">
    <text evidence="4 12">Porphyrin-containing compound metabolism; protoheme biosynthesis.</text>
</comment>
<dbReference type="GO" id="GO:0004729">
    <property type="term" value="F:oxygen-dependent protoporphyrinogen oxidase activity"/>
    <property type="evidence" value="ECO:0007669"/>
    <property type="project" value="UniProtKB-UniRule"/>
</dbReference>
<name>A0A934X3I1_9MICO</name>
<dbReference type="SUPFAM" id="SSF51905">
    <property type="entry name" value="FAD/NAD(P)-binding domain"/>
    <property type="match status" value="1"/>
</dbReference>
<evidence type="ECO:0000256" key="11">
    <source>
        <dbReference type="ARBA" id="ARBA00023133"/>
    </source>
</evidence>
<dbReference type="GO" id="GO:0005737">
    <property type="term" value="C:cytoplasm"/>
    <property type="evidence" value="ECO:0007669"/>
    <property type="project" value="UniProtKB-SubCell"/>
</dbReference>
<dbReference type="Gene3D" id="1.10.3110.10">
    <property type="entry name" value="protoporphyrinogen ix oxidase, domain 3"/>
    <property type="match status" value="1"/>
</dbReference>
<keyword evidence="11 12" id="KW-0350">Heme biosynthesis</keyword>
<evidence type="ECO:0000313" key="16">
    <source>
        <dbReference type="Proteomes" id="UP000718281"/>
    </source>
</evidence>
<evidence type="ECO:0000256" key="3">
    <source>
        <dbReference type="ARBA" id="ARBA00002185"/>
    </source>
</evidence>
<comment type="subcellular location">
    <subcellularLocation>
        <location evidence="12">Cytoplasm</location>
    </subcellularLocation>
</comment>
<dbReference type="InterPro" id="IPR050464">
    <property type="entry name" value="Zeta_carotene_desat/Oxidored"/>
</dbReference>
<dbReference type="Pfam" id="PF01593">
    <property type="entry name" value="Amino_oxidase"/>
    <property type="match status" value="1"/>
</dbReference>
<comment type="caution">
    <text evidence="15">The sequence shown here is derived from an EMBL/GenBank/DDBJ whole genome shotgun (WGS) entry which is preliminary data.</text>
</comment>
<evidence type="ECO:0000256" key="5">
    <source>
        <dbReference type="ARBA" id="ARBA00008310"/>
    </source>
</evidence>
<reference evidence="15 16" key="1">
    <citation type="submission" date="2020-10" db="EMBL/GenBank/DDBJ databases">
        <title>Connecting structure to function with the recovery of over 1000 high-quality activated sludge metagenome-assembled genomes encoding full-length rRNA genes using long-read sequencing.</title>
        <authorList>
            <person name="Singleton C.M."/>
            <person name="Petriglieri F."/>
            <person name="Kristensen J.M."/>
            <person name="Kirkegaard R.H."/>
            <person name="Michaelsen T.Y."/>
            <person name="Andersen M.H."/>
            <person name="Karst S.M."/>
            <person name="Dueholm M.S."/>
            <person name="Nielsen P.H."/>
            <person name="Albertsen M."/>
        </authorList>
    </citation>
    <scope>NUCLEOTIDE SEQUENCE [LARGE SCALE GENOMIC DNA]</scope>
    <source>
        <strain evidence="15">AalE_18-Q3-R2-46_BAT3C.188</strain>
    </source>
</reference>
<keyword evidence="10 12" id="KW-0560">Oxidoreductase</keyword>
<evidence type="ECO:0000256" key="12">
    <source>
        <dbReference type="RuleBase" id="RU364052"/>
    </source>
</evidence>
<dbReference type="PANTHER" id="PTHR42923:SF3">
    <property type="entry name" value="PROTOPORPHYRINOGEN OXIDASE"/>
    <property type="match status" value="1"/>
</dbReference>
<dbReference type="InterPro" id="IPR036188">
    <property type="entry name" value="FAD/NAD-bd_sf"/>
</dbReference>
<evidence type="ECO:0000256" key="8">
    <source>
        <dbReference type="ARBA" id="ARBA00022630"/>
    </source>
</evidence>
<feature type="compositionally biased region" description="Low complexity" evidence="13">
    <location>
        <begin position="472"/>
        <end position="495"/>
    </location>
</feature>
<keyword evidence="12" id="KW-0963">Cytoplasm</keyword>
<accession>A0A934X3I1</accession>
<evidence type="ECO:0000256" key="4">
    <source>
        <dbReference type="ARBA" id="ARBA00004744"/>
    </source>
</evidence>
<gene>
    <name evidence="15" type="primary">hemG</name>
    <name evidence="15" type="ORF">IPF40_01455</name>
</gene>
<evidence type="ECO:0000259" key="14">
    <source>
        <dbReference type="Pfam" id="PF01593"/>
    </source>
</evidence>
<evidence type="ECO:0000256" key="10">
    <source>
        <dbReference type="ARBA" id="ARBA00023002"/>
    </source>
</evidence>
<dbReference type="Gene3D" id="3.90.660.20">
    <property type="entry name" value="Protoporphyrinogen oxidase, mitochondrial, domain 2"/>
    <property type="match status" value="1"/>
</dbReference>
<comment type="catalytic activity">
    <reaction evidence="1">
        <text>coproporphyrinogen III + 3 O2 = coproporphyrin III + 3 H2O2</text>
        <dbReference type="Rhea" id="RHEA:43436"/>
        <dbReference type="ChEBI" id="CHEBI:15379"/>
        <dbReference type="ChEBI" id="CHEBI:16240"/>
        <dbReference type="ChEBI" id="CHEBI:57309"/>
        <dbReference type="ChEBI" id="CHEBI:131725"/>
        <dbReference type="EC" id="1.3.3.15"/>
    </reaction>
    <physiologicalReaction direction="left-to-right" evidence="1">
        <dbReference type="Rhea" id="RHEA:43437"/>
    </physiologicalReaction>
</comment>
<evidence type="ECO:0000256" key="7">
    <source>
        <dbReference type="ARBA" id="ARBA00019046"/>
    </source>
</evidence>
<evidence type="ECO:0000256" key="9">
    <source>
        <dbReference type="ARBA" id="ARBA00022827"/>
    </source>
</evidence>
<dbReference type="Proteomes" id="UP000718281">
    <property type="component" value="Unassembled WGS sequence"/>
</dbReference>
<keyword evidence="9 12" id="KW-0274">FAD</keyword>
<feature type="region of interest" description="Disordered" evidence="13">
    <location>
        <begin position="212"/>
        <end position="233"/>
    </location>
</feature>
<feature type="domain" description="Amine oxidase" evidence="14">
    <location>
        <begin position="16"/>
        <end position="468"/>
    </location>
</feature>
<comment type="similarity">
    <text evidence="5 12">Belongs to the protoporphyrinogen/coproporphyrinogen oxidase family. Coproporphyrinogen III oxidase subfamily.</text>
</comment>
<comment type="cofactor">
    <cofactor evidence="2 12">
        <name>FAD</name>
        <dbReference type="ChEBI" id="CHEBI:57692"/>
    </cofactor>
</comment>
<evidence type="ECO:0000313" key="15">
    <source>
        <dbReference type="EMBL" id="MBK6299760.1"/>
    </source>
</evidence>
<dbReference type="InterPro" id="IPR002937">
    <property type="entry name" value="Amino_oxidase"/>
</dbReference>
<dbReference type="EC" id="1.3.3.15" evidence="6 12"/>
<dbReference type="SUPFAM" id="SSF54373">
    <property type="entry name" value="FAD-linked reductases, C-terminal domain"/>
    <property type="match status" value="1"/>
</dbReference>
<keyword evidence="8 12" id="KW-0285">Flavoprotein</keyword>
<comment type="function">
    <text evidence="3 12">Involved in coproporphyrin-dependent heme b biosynthesis. Catalyzes the oxidation of coproporphyrinogen III to coproporphyrin III.</text>
</comment>
<dbReference type="GO" id="GO:0006783">
    <property type="term" value="P:heme biosynthetic process"/>
    <property type="evidence" value="ECO:0007669"/>
    <property type="project" value="UniProtKB-UniRule"/>
</dbReference>
<feature type="region of interest" description="Disordered" evidence="13">
    <location>
        <begin position="472"/>
        <end position="505"/>
    </location>
</feature>
<dbReference type="PANTHER" id="PTHR42923">
    <property type="entry name" value="PROTOPORPHYRINOGEN OXIDASE"/>
    <property type="match status" value="1"/>
</dbReference>
<dbReference type="InterPro" id="IPR004572">
    <property type="entry name" value="Protoporphyrinogen_oxidase"/>
</dbReference>
<evidence type="ECO:0000256" key="6">
    <source>
        <dbReference type="ARBA" id="ARBA00012402"/>
    </source>
</evidence>
<evidence type="ECO:0000256" key="13">
    <source>
        <dbReference type="SAM" id="MobiDB-lite"/>
    </source>
</evidence>
<dbReference type="NCBIfam" id="TIGR00562">
    <property type="entry name" value="proto_IX_ox"/>
    <property type="match status" value="1"/>
</dbReference>